<proteinExistence type="predicted"/>
<evidence type="ECO:0008006" key="4">
    <source>
        <dbReference type="Google" id="ProtNLM"/>
    </source>
</evidence>
<sequence length="139" mass="15551">MNKCLNNSLIAKFFWAVAGFVVILAMISTKGIAETSKGYFFLISMCTWAPVLLVFMYSSFGSKNVLIQYVLSFSFVAVTGVAIYYLSMAAMHAIEHGRLEEEGLIFIVLPFVYLRFAFYGALIGAAFYFLNRKKNSSSI</sequence>
<evidence type="ECO:0000256" key="1">
    <source>
        <dbReference type="SAM" id="Phobius"/>
    </source>
</evidence>
<feature type="transmembrane region" description="Helical" evidence="1">
    <location>
        <begin position="12"/>
        <end position="33"/>
    </location>
</feature>
<feature type="transmembrane region" description="Helical" evidence="1">
    <location>
        <begin position="39"/>
        <end position="57"/>
    </location>
</feature>
<reference evidence="3" key="1">
    <citation type="journal article" date="2019" name="Int. J. Syst. Evol. Microbiol.">
        <title>The Global Catalogue of Microorganisms (GCM) 10K type strain sequencing project: providing services to taxonomists for standard genome sequencing and annotation.</title>
        <authorList>
            <consortium name="The Broad Institute Genomics Platform"/>
            <consortium name="The Broad Institute Genome Sequencing Center for Infectious Disease"/>
            <person name="Wu L."/>
            <person name="Ma J."/>
        </authorList>
    </citation>
    <scope>NUCLEOTIDE SEQUENCE [LARGE SCALE GENOMIC DNA]</scope>
    <source>
        <strain evidence="3">KACC 12507</strain>
    </source>
</reference>
<organism evidence="2 3">
    <name type="scientific">Glaciecola siphonariae</name>
    <dbReference type="NCBI Taxonomy" id="521012"/>
    <lineage>
        <taxon>Bacteria</taxon>
        <taxon>Pseudomonadati</taxon>
        <taxon>Pseudomonadota</taxon>
        <taxon>Gammaproteobacteria</taxon>
        <taxon>Alteromonadales</taxon>
        <taxon>Alteromonadaceae</taxon>
        <taxon>Glaciecola</taxon>
    </lineage>
</organism>
<protein>
    <recommendedName>
        <fullName evidence="4">Group-specific protein</fullName>
    </recommendedName>
</protein>
<feature type="transmembrane region" description="Helical" evidence="1">
    <location>
        <begin position="69"/>
        <end position="91"/>
    </location>
</feature>
<keyword evidence="1" id="KW-1133">Transmembrane helix</keyword>
<dbReference type="Proteomes" id="UP001595897">
    <property type="component" value="Unassembled WGS sequence"/>
</dbReference>
<feature type="transmembrane region" description="Helical" evidence="1">
    <location>
        <begin position="103"/>
        <end position="130"/>
    </location>
</feature>
<keyword evidence="3" id="KW-1185">Reference proteome</keyword>
<accession>A0ABV9LY31</accession>
<name>A0ABV9LY31_9ALTE</name>
<dbReference type="EMBL" id="JBHSGU010000002">
    <property type="protein sequence ID" value="MFC4700338.1"/>
    <property type="molecule type" value="Genomic_DNA"/>
</dbReference>
<keyword evidence="1" id="KW-0812">Transmembrane</keyword>
<comment type="caution">
    <text evidence="2">The sequence shown here is derived from an EMBL/GenBank/DDBJ whole genome shotgun (WGS) entry which is preliminary data.</text>
</comment>
<evidence type="ECO:0000313" key="3">
    <source>
        <dbReference type="Proteomes" id="UP001595897"/>
    </source>
</evidence>
<dbReference type="RefSeq" id="WP_382407665.1">
    <property type="nucleotide sequence ID" value="NZ_JBHSGU010000002.1"/>
</dbReference>
<evidence type="ECO:0000313" key="2">
    <source>
        <dbReference type="EMBL" id="MFC4700338.1"/>
    </source>
</evidence>
<keyword evidence="1" id="KW-0472">Membrane</keyword>
<gene>
    <name evidence="2" type="ORF">ACFO4O_09235</name>
</gene>